<evidence type="ECO:0000256" key="4">
    <source>
        <dbReference type="ARBA" id="ARBA00023027"/>
    </source>
</evidence>
<dbReference type="InterPro" id="IPR036291">
    <property type="entry name" value="NAD(P)-bd_dom_sf"/>
</dbReference>
<name>A0A327YE97_9RHOB</name>
<dbReference type="PROSITE" id="PS00061">
    <property type="entry name" value="ADH_SHORT"/>
    <property type="match status" value="1"/>
</dbReference>
<comment type="similarity">
    <text evidence="1 5">Belongs to the short-chain dehydrogenases/reductases (SDR) family.</text>
</comment>
<dbReference type="InterPro" id="IPR047950">
    <property type="entry name" value="BphB-like_SDR"/>
</dbReference>
<dbReference type="CDD" id="cd05348">
    <property type="entry name" value="BphB-like_SDR_c"/>
    <property type="match status" value="1"/>
</dbReference>
<evidence type="ECO:0000256" key="5">
    <source>
        <dbReference type="RuleBase" id="RU000363"/>
    </source>
</evidence>
<dbReference type="GO" id="GO:0016616">
    <property type="term" value="F:oxidoreductase activity, acting on the CH-OH group of donors, NAD or NADP as acceptor"/>
    <property type="evidence" value="ECO:0007669"/>
    <property type="project" value="TreeGrafter"/>
</dbReference>
<keyword evidence="3" id="KW-0560">Oxidoreductase</keyword>
<dbReference type="SUPFAM" id="SSF51735">
    <property type="entry name" value="NAD(P)-binding Rossmann-fold domains"/>
    <property type="match status" value="1"/>
</dbReference>
<dbReference type="OrthoDB" id="198783at2"/>
<evidence type="ECO:0000313" key="7">
    <source>
        <dbReference type="Proteomes" id="UP000249165"/>
    </source>
</evidence>
<dbReference type="InterPro" id="IPR002347">
    <property type="entry name" value="SDR_fam"/>
</dbReference>
<sequence>MRMKDQVALVTGGGSGLGKAIVERFVKEGARVAILDRSPERIEEVVSAHQGAVVGVAGDVRSMDDNKNAVAECVKAFGKLDTLIGNAGVWDYNATLASADDDRISDAINELIGINLNGYILAAKAALPELYKSKGNAIFTVSNAGLYPGGGGVIYTAAKHGVIGMIKQMAHEWAPHIRVNGVAPGGIGGSNLAGLASLSQENNSFSDLPLDDLMKQILPLEKAFYADEYAGAYVFFADRNDNGPATGAVLNFDGGIGMRGFMSPNMGAELVEKFGAI</sequence>
<dbReference type="PRINTS" id="PR00080">
    <property type="entry name" value="SDRFAMILY"/>
</dbReference>
<keyword evidence="2" id="KW-0058">Aromatic hydrocarbons catabolism</keyword>
<dbReference type="InterPro" id="IPR020904">
    <property type="entry name" value="Sc_DH/Rdtase_CS"/>
</dbReference>
<gene>
    <name evidence="6" type="ORF">ATI53_101217</name>
</gene>
<evidence type="ECO:0000256" key="1">
    <source>
        <dbReference type="ARBA" id="ARBA00006484"/>
    </source>
</evidence>
<dbReference type="AlphaFoldDB" id="A0A327YE97"/>
<evidence type="ECO:0000256" key="2">
    <source>
        <dbReference type="ARBA" id="ARBA00022797"/>
    </source>
</evidence>
<reference evidence="6 7" key="1">
    <citation type="submission" date="2018-06" db="EMBL/GenBank/DDBJ databases">
        <title>Genomic Encyclopedia of Archaeal and Bacterial Type Strains, Phase II (KMG-II): from individual species to whole genera.</title>
        <authorList>
            <person name="Goeker M."/>
        </authorList>
    </citation>
    <scope>NUCLEOTIDE SEQUENCE [LARGE SCALE GENOMIC DNA]</scope>
    <source>
        <strain evidence="6 7">DSM 22011</strain>
    </source>
</reference>
<organism evidence="6 7">
    <name type="scientific">Salipiger aestuarii</name>
    <dbReference type="NCBI Taxonomy" id="568098"/>
    <lineage>
        <taxon>Bacteria</taxon>
        <taxon>Pseudomonadati</taxon>
        <taxon>Pseudomonadota</taxon>
        <taxon>Alphaproteobacteria</taxon>
        <taxon>Rhodobacterales</taxon>
        <taxon>Roseobacteraceae</taxon>
        <taxon>Salipiger</taxon>
    </lineage>
</organism>
<dbReference type="NCBIfam" id="NF004849">
    <property type="entry name" value="PRK06200.1"/>
    <property type="match status" value="1"/>
</dbReference>
<dbReference type="Gene3D" id="3.40.50.720">
    <property type="entry name" value="NAD(P)-binding Rossmann-like Domain"/>
    <property type="match status" value="1"/>
</dbReference>
<proteinExistence type="inferred from homology"/>
<keyword evidence="4" id="KW-0520">NAD</keyword>
<dbReference type="RefSeq" id="WP_009505785.1">
    <property type="nucleotide sequence ID" value="NZ_LIGL01000013.1"/>
</dbReference>
<keyword evidence="7" id="KW-1185">Reference proteome</keyword>
<evidence type="ECO:0000256" key="3">
    <source>
        <dbReference type="ARBA" id="ARBA00023002"/>
    </source>
</evidence>
<dbReference type="EMBL" id="QLMG01000012">
    <property type="protein sequence ID" value="RAK18512.1"/>
    <property type="molecule type" value="Genomic_DNA"/>
</dbReference>
<dbReference type="PANTHER" id="PTHR42760:SF37">
    <property type="entry name" value="CLAVALDEHYDE DEHYDROGENASE"/>
    <property type="match status" value="1"/>
</dbReference>
<dbReference type="Proteomes" id="UP000249165">
    <property type="component" value="Unassembled WGS sequence"/>
</dbReference>
<dbReference type="PRINTS" id="PR00081">
    <property type="entry name" value="GDHRDH"/>
</dbReference>
<accession>A0A327YE97</accession>
<evidence type="ECO:0000313" key="6">
    <source>
        <dbReference type="EMBL" id="RAK18512.1"/>
    </source>
</evidence>
<dbReference type="PANTHER" id="PTHR42760">
    <property type="entry name" value="SHORT-CHAIN DEHYDROGENASES/REDUCTASES FAMILY MEMBER"/>
    <property type="match status" value="1"/>
</dbReference>
<protein>
    <submittedName>
        <fullName evidence="6">Cis-2,3-dihydrobiphenyl-2,3-diol dehydrogenase/cis-1,2-dihydrobenzene-1,2-diol dehydrogenase</fullName>
    </submittedName>
</protein>
<dbReference type="Pfam" id="PF00106">
    <property type="entry name" value="adh_short"/>
    <property type="match status" value="1"/>
</dbReference>
<comment type="caution">
    <text evidence="6">The sequence shown here is derived from an EMBL/GenBank/DDBJ whole genome shotgun (WGS) entry which is preliminary data.</text>
</comment>